<dbReference type="PROSITE" id="PS00061">
    <property type="entry name" value="ADH_SHORT"/>
    <property type="match status" value="1"/>
</dbReference>
<dbReference type="Pfam" id="PF00106">
    <property type="entry name" value="adh_short"/>
    <property type="match status" value="1"/>
</dbReference>
<dbReference type="PRINTS" id="PR00080">
    <property type="entry name" value="SDRFAMILY"/>
</dbReference>
<accession>A0A6N3E6C9</accession>
<evidence type="ECO:0000256" key="3">
    <source>
        <dbReference type="ARBA" id="ARBA00023221"/>
    </source>
</evidence>
<keyword evidence="3" id="KW-0443">Lipid metabolism</keyword>
<dbReference type="InterPro" id="IPR020904">
    <property type="entry name" value="Sc_DH/Rdtase_CS"/>
</dbReference>
<dbReference type="GO" id="GO:0008206">
    <property type="term" value="P:bile acid metabolic process"/>
    <property type="evidence" value="ECO:0007669"/>
    <property type="project" value="UniProtKB-ARBA"/>
</dbReference>
<dbReference type="AlphaFoldDB" id="A0A6N3E6C9"/>
<dbReference type="Gene3D" id="3.40.50.720">
    <property type="entry name" value="NAD(P)-binding Rossmann-like Domain"/>
    <property type="match status" value="1"/>
</dbReference>
<protein>
    <submittedName>
        <fullName evidence="5">Putative NAD-dependent oxidoreductase</fullName>
        <ecNumber evidence="5">1.-.-.-</ecNumber>
    </submittedName>
</protein>
<comment type="similarity">
    <text evidence="1 4">Belongs to the short-chain dehydrogenases/reductases (SDR) family.</text>
</comment>
<evidence type="ECO:0000256" key="2">
    <source>
        <dbReference type="ARBA" id="ARBA00023002"/>
    </source>
</evidence>
<dbReference type="InterPro" id="IPR002347">
    <property type="entry name" value="SDR_fam"/>
</dbReference>
<proteinExistence type="inferred from homology"/>
<dbReference type="PRINTS" id="PR00081">
    <property type="entry name" value="GDHRDH"/>
</dbReference>
<dbReference type="PANTHER" id="PTHR42879:SF2">
    <property type="entry name" value="3-OXOACYL-[ACYL-CARRIER-PROTEIN] REDUCTASE FABG"/>
    <property type="match status" value="1"/>
</dbReference>
<sequence length="264" mass="28898">MKKTVVITGGAQGQGLSHALTFAKKGFNIVIGDRLDTCSDIVQEAVAKIKEEGGDALAVKCDVTKTDEVEKMFKEADEKYHSIDIVISNAGIMTFGATWELTDEVVLQTIDINLLGTWRVNKEAVKYMMKQNSGRIINISSTAGLKGTPNLCHYTMSKFGVLGLTKTLAKEVAKYGITVNALCPTMVKTPMTERPEFLKYINNMNGKNWESFEEANEELSQKRAMGVAFISPEDVSKMVDWIATSDEARLITGATLPLDAGSML</sequence>
<evidence type="ECO:0000256" key="4">
    <source>
        <dbReference type="RuleBase" id="RU000363"/>
    </source>
</evidence>
<dbReference type="EC" id="1.-.-.-" evidence="5"/>
<keyword evidence="2 5" id="KW-0560">Oxidoreductase</keyword>
<dbReference type="FunFam" id="3.40.50.720:FF:000084">
    <property type="entry name" value="Short-chain dehydrogenase reductase"/>
    <property type="match status" value="1"/>
</dbReference>
<organism evidence="5">
    <name type="scientific">Eubacterium limosum</name>
    <dbReference type="NCBI Taxonomy" id="1736"/>
    <lineage>
        <taxon>Bacteria</taxon>
        <taxon>Bacillati</taxon>
        <taxon>Bacillota</taxon>
        <taxon>Clostridia</taxon>
        <taxon>Eubacteriales</taxon>
        <taxon>Eubacteriaceae</taxon>
        <taxon>Eubacterium</taxon>
    </lineage>
</organism>
<dbReference type="InterPro" id="IPR050259">
    <property type="entry name" value="SDR"/>
</dbReference>
<evidence type="ECO:0000313" key="5">
    <source>
        <dbReference type="EMBL" id="VYU35368.1"/>
    </source>
</evidence>
<reference evidence="5" key="1">
    <citation type="submission" date="2019-11" db="EMBL/GenBank/DDBJ databases">
        <authorList>
            <person name="Feng L."/>
        </authorList>
    </citation>
    <scope>NUCLEOTIDE SEQUENCE</scope>
    <source>
        <strain evidence="5">ElimosumLFYP34</strain>
    </source>
</reference>
<dbReference type="SUPFAM" id="SSF51735">
    <property type="entry name" value="NAD(P)-binding Rossmann-fold domains"/>
    <property type="match status" value="1"/>
</dbReference>
<dbReference type="CDD" id="cd05233">
    <property type="entry name" value="SDR_c"/>
    <property type="match status" value="1"/>
</dbReference>
<name>A0A6N3E6C9_EUBLI</name>
<dbReference type="InterPro" id="IPR036291">
    <property type="entry name" value="NAD(P)-bd_dom_sf"/>
</dbReference>
<dbReference type="EMBL" id="CACRTR010000010">
    <property type="protein sequence ID" value="VYU35368.1"/>
    <property type="molecule type" value="Genomic_DNA"/>
</dbReference>
<gene>
    <name evidence="5" type="ORF">ELLFYP34_03328</name>
</gene>
<dbReference type="GO" id="GO:0016491">
    <property type="term" value="F:oxidoreductase activity"/>
    <property type="evidence" value="ECO:0007669"/>
    <property type="project" value="UniProtKB-KW"/>
</dbReference>
<evidence type="ECO:0000256" key="1">
    <source>
        <dbReference type="ARBA" id="ARBA00006484"/>
    </source>
</evidence>
<dbReference type="PANTHER" id="PTHR42879">
    <property type="entry name" value="3-OXOACYL-(ACYL-CARRIER-PROTEIN) REDUCTASE"/>
    <property type="match status" value="1"/>
</dbReference>
<keyword evidence="3" id="KW-0753">Steroid metabolism</keyword>